<dbReference type="Proteomes" id="UP000053675">
    <property type="component" value="Unassembled WGS sequence"/>
</dbReference>
<comment type="caution">
    <text evidence="2">The sequence shown here is derived from an EMBL/GenBank/DDBJ whole genome shotgun (WGS) entry which is preliminary data.</text>
</comment>
<proteinExistence type="predicted"/>
<gene>
    <name evidence="2" type="ORF">EL18_02388</name>
</gene>
<name>A0A084UEF4_9HYPH</name>
<keyword evidence="1" id="KW-0812">Transmembrane</keyword>
<reference evidence="2 3" key="1">
    <citation type="submission" date="2014-05" db="EMBL/GenBank/DDBJ databases">
        <title>Draft Genome Sequence of Nitratireductor basaltis Strain UMTGB225, A Marine Bacterium Isolated from Green Barrel Tunicate.</title>
        <authorList>
            <person name="Gan H.Y."/>
        </authorList>
    </citation>
    <scope>NUCLEOTIDE SEQUENCE [LARGE SCALE GENOMIC DNA]</scope>
    <source>
        <strain evidence="2 3">UMTGB225</strain>
    </source>
</reference>
<evidence type="ECO:0000313" key="2">
    <source>
        <dbReference type="EMBL" id="KFB11340.1"/>
    </source>
</evidence>
<dbReference type="AlphaFoldDB" id="A0A084UEF4"/>
<dbReference type="STRING" id="472175.EL18_02388"/>
<feature type="transmembrane region" description="Helical" evidence="1">
    <location>
        <begin position="66"/>
        <end position="88"/>
    </location>
</feature>
<protein>
    <submittedName>
        <fullName evidence="2">Uncharacterized protein</fullName>
    </submittedName>
</protein>
<evidence type="ECO:0000313" key="3">
    <source>
        <dbReference type="Proteomes" id="UP000053675"/>
    </source>
</evidence>
<keyword evidence="1" id="KW-1133">Transmembrane helix</keyword>
<dbReference type="EMBL" id="JMQM01000001">
    <property type="protein sequence ID" value="KFB11340.1"/>
    <property type="molecule type" value="Genomic_DNA"/>
</dbReference>
<dbReference type="PATRIC" id="fig|472175.3.peg.2380"/>
<feature type="transmembrane region" description="Helical" evidence="1">
    <location>
        <begin position="22"/>
        <end position="40"/>
    </location>
</feature>
<organism evidence="2 3">
    <name type="scientific">Nitratireductor basaltis</name>
    <dbReference type="NCBI Taxonomy" id="472175"/>
    <lineage>
        <taxon>Bacteria</taxon>
        <taxon>Pseudomonadati</taxon>
        <taxon>Pseudomonadota</taxon>
        <taxon>Alphaproteobacteria</taxon>
        <taxon>Hyphomicrobiales</taxon>
        <taxon>Phyllobacteriaceae</taxon>
        <taxon>Nitratireductor</taxon>
    </lineage>
</organism>
<keyword evidence="1" id="KW-0472">Membrane</keyword>
<evidence type="ECO:0000256" key="1">
    <source>
        <dbReference type="SAM" id="Phobius"/>
    </source>
</evidence>
<accession>A0A084UEF4</accession>
<keyword evidence="3" id="KW-1185">Reference proteome</keyword>
<sequence length="101" mass="11286">MIGLAFSTAAWQIITREGISRFLWLIPIAMLLFGTADIHFDLTSPAPPRADPDALLGEVQQASLRLGVWLLYSGLLLVILAMSTLWLIERLRERSHKGQES</sequence>